<dbReference type="Proteomes" id="UP000007148">
    <property type="component" value="Unassembled WGS sequence"/>
</dbReference>
<evidence type="ECO:0000313" key="2">
    <source>
        <dbReference type="Proteomes" id="UP000007148"/>
    </source>
</evidence>
<dbReference type="AlphaFoldDB" id="G4TU92"/>
<evidence type="ECO:0000313" key="1">
    <source>
        <dbReference type="EMBL" id="CCA74885.1"/>
    </source>
</evidence>
<sequence>MSGLSSVRNSQNKNIIIKDTEENKEEGSIAATNNTGKLRDIALGLQIDAKADPEPILHFPNIAHHGAVVAKFRPVLRAYMTSDYREHEVISGEVQTNMIWERDLTQLDSVLPRSLSVELAKIAAVSCKDILAAANFSDIEISFRESFFTLSAPPTLLNHTERWFDPTADLRSPFTGVLGIAIAHKKAAPVEGMGTLYICEGGECNRVSLLTARHVALPSSMHRNDLYIFDRIKSSLLRPRIRHQVLILGPQAYSNAIRDMVGKIGSEVSNLERYKRLLSQLGEAPADENVSTVSKSRRTYKERLDKAERTLVGVDALHSEITKNWTVVEQRVLGHVVYAPPISVATDPKQFTEDWALVERDCVKIDWDDFKEEKVSVAEFLQQLHPNPEDRNISPYIHDELLHLDGIVKEEDIREPTTLDERGEE</sequence>
<name>G4TU92_SERID</name>
<accession>G4TU92</accession>
<comment type="caution">
    <text evidence="1">The sequence shown here is derived from an EMBL/GenBank/DDBJ whole genome shotgun (WGS) entry which is preliminary data.</text>
</comment>
<proteinExistence type="predicted"/>
<reference evidence="1 2" key="1">
    <citation type="journal article" date="2011" name="PLoS Pathog.">
        <title>Endophytic Life Strategies Decoded by Genome and Transcriptome Analyses of the Mutualistic Root Symbiont Piriformospora indica.</title>
        <authorList>
            <person name="Zuccaro A."/>
            <person name="Lahrmann U."/>
            <person name="Guldener U."/>
            <person name="Langen G."/>
            <person name="Pfiffi S."/>
            <person name="Biedenkopf D."/>
            <person name="Wong P."/>
            <person name="Samans B."/>
            <person name="Grimm C."/>
            <person name="Basiewicz M."/>
            <person name="Murat C."/>
            <person name="Martin F."/>
            <person name="Kogel K.H."/>
        </authorList>
    </citation>
    <scope>NUCLEOTIDE SEQUENCE [LARGE SCALE GENOMIC DNA]</scope>
    <source>
        <strain evidence="1 2">DSM 11827</strain>
    </source>
</reference>
<dbReference type="eggNOG" id="ENOG502SKD3">
    <property type="taxonomic scope" value="Eukaryota"/>
</dbReference>
<gene>
    <name evidence="1" type="ORF">PIIN_08855</name>
</gene>
<dbReference type="HOGENOM" id="CLU_645762_0_0_1"/>
<dbReference type="STRING" id="1109443.G4TU92"/>
<dbReference type="EMBL" id="CAFZ01000368">
    <property type="protein sequence ID" value="CCA74885.1"/>
    <property type="molecule type" value="Genomic_DNA"/>
</dbReference>
<dbReference type="OrthoDB" id="5424209at2759"/>
<protein>
    <submittedName>
        <fullName evidence="1">Uncharacterized protein</fullName>
    </submittedName>
</protein>
<organism evidence="1 2">
    <name type="scientific">Serendipita indica (strain DSM 11827)</name>
    <name type="common">Root endophyte fungus</name>
    <name type="synonym">Piriformospora indica</name>
    <dbReference type="NCBI Taxonomy" id="1109443"/>
    <lineage>
        <taxon>Eukaryota</taxon>
        <taxon>Fungi</taxon>
        <taxon>Dikarya</taxon>
        <taxon>Basidiomycota</taxon>
        <taxon>Agaricomycotina</taxon>
        <taxon>Agaricomycetes</taxon>
        <taxon>Sebacinales</taxon>
        <taxon>Serendipitaceae</taxon>
        <taxon>Serendipita</taxon>
    </lineage>
</organism>
<dbReference type="InParanoid" id="G4TU92"/>
<keyword evidence="2" id="KW-1185">Reference proteome</keyword>